<accession>A0ABT5G4R2</accession>
<dbReference type="PROSITE" id="PS50231">
    <property type="entry name" value="RICIN_B_LECTIN"/>
    <property type="match status" value="1"/>
</dbReference>
<evidence type="ECO:0000256" key="1">
    <source>
        <dbReference type="SAM" id="MobiDB-lite"/>
    </source>
</evidence>
<dbReference type="Pfam" id="PF00652">
    <property type="entry name" value="Ricin_B_lectin"/>
    <property type="match status" value="1"/>
</dbReference>
<dbReference type="RefSeq" id="WP_272177981.1">
    <property type="nucleotide sequence ID" value="NZ_JAQOSK010000017.1"/>
</dbReference>
<dbReference type="Proteomes" id="UP001221328">
    <property type="component" value="Unassembled WGS sequence"/>
</dbReference>
<dbReference type="SUPFAM" id="SSF50370">
    <property type="entry name" value="Ricin B-like lectins"/>
    <property type="match status" value="1"/>
</dbReference>
<dbReference type="SMART" id="SM00458">
    <property type="entry name" value="RICIN"/>
    <property type="match status" value="1"/>
</dbReference>
<reference evidence="3 4" key="1">
    <citation type="journal article" date="2015" name="Int. J. Syst. Evol. Microbiol.">
        <title>Streptomyces gilvifuscus sp. nov., an actinomycete that produces antibacterial compounds isolated from soil.</title>
        <authorList>
            <person name="Nguyen T.M."/>
            <person name="Kim J."/>
        </authorList>
    </citation>
    <scope>NUCLEOTIDE SEQUENCE [LARGE SCALE GENOMIC DNA]</scope>
    <source>
        <strain evidence="3 4">T113</strain>
    </source>
</reference>
<feature type="region of interest" description="Disordered" evidence="1">
    <location>
        <begin position="172"/>
        <end position="271"/>
    </location>
</feature>
<proteinExistence type="predicted"/>
<sequence length="403" mass="40394">MERTTGRPQPPGEPAVWERPLPWLGETEAGTASAEPVPAAEPEPDPAAEPPSSKAELRTESSGGSPDAPALDDANEAGSSATRPSGEDATAPDGAQGLVPPSEGEDTAEAGAGPGGLFRPTPARPETLDARHGQGTGDVEPERGARVAGATVAVCAVLVLGLGGVALTVLPGDDDSRPQAANVGGGSVRQLADGASVEPATSPTAHTSGRPPHGAKGTKTHPAKGADTGAKGSEAAAGDGTHKADDPSAPHHSDTGTATSGTTKSASKPNTATTIVAGDEIVGYESSKCIEVSAHAGVDGSPLRLAGCGSQAWQKWVFKSDGSVRSMGMCLDIANASQSNGAAIQLATCNGGWAQRFRLNDAHDLVNTKIGKCVDAKDSGTATGTRLQLWDCAGTSNQKWHLG</sequence>
<dbReference type="InterPro" id="IPR000772">
    <property type="entry name" value="Ricin_B_lectin"/>
</dbReference>
<evidence type="ECO:0000259" key="2">
    <source>
        <dbReference type="SMART" id="SM00458"/>
    </source>
</evidence>
<evidence type="ECO:0000313" key="4">
    <source>
        <dbReference type="Proteomes" id="UP001221328"/>
    </source>
</evidence>
<feature type="compositionally biased region" description="Pro residues" evidence="1">
    <location>
        <begin position="39"/>
        <end position="49"/>
    </location>
</feature>
<keyword evidence="4" id="KW-1185">Reference proteome</keyword>
<feature type="compositionally biased region" description="Low complexity" evidence="1">
    <location>
        <begin position="255"/>
        <end position="268"/>
    </location>
</feature>
<comment type="caution">
    <text evidence="3">The sequence shown here is derived from an EMBL/GenBank/DDBJ whole genome shotgun (WGS) entry which is preliminary data.</text>
</comment>
<dbReference type="Gene3D" id="2.80.10.50">
    <property type="match status" value="1"/>
</dbReference>
<feature type="region of interest" description="Disordered" evidence="1">
    <location>
        <begin position="1"/>
        <end position="143"/>
    </location>
</feature>
<dbReference type="InterPro" id="IPR035992">
    <property type="entry name" value="Ricin_B-like_lectins"/>
</dbReference>
<gene>
    <name evidence="3" type="ORF">PO587_34795</name>
</gene>
<evidence type="ECO:0000313" key="3">
    <source>
        <dbReference type="EMBL" id="MDC2959607.1"/>
    </source>
</evidence>
<feature type="domain" description="Ricin B lectin" evidence="2">
    <location>
        <begin position="278"/>
        <end position="403"/>
    </location>
</feature>
<feature type="compositionally biased region" description="Basic and acidic residues" evidence="1">
    <location>
        <begin position="240"/>
        <end position="254"/>
    </location>
</feature>
<dbReference type="EMBL" id="JAQOSK010000017">
    <property type="protein sequence ID" value="MDC2959607.1"/>
    <property type="molecule type" value="Genomic_DNA"/>
</dbReference>
<protein>
    <submittedName>
        <fullName evidence="3">RICIN domain-containing protein</fullName>
    </submittedName>
</protein>
<organism evidence="3 4">
    <name type="scientific">Streptomyces gilvifuscus</name>
    <dbReference type="NCBI Taxonomy" id="1550617"/>
    <lineage>
        <taxon>Bacteria</taxon>
        <taxon>Bacillati</taxon>
        <taxon>Actinomycetota</taxon>
        <taxon>Actinomycetes</taxon>
        <taxon>Kitasatosporales</taxon>
        <taxon>Streptomycetaceae</taxon>
        <taxon>Streptomyces</taxon>
    </lineage>
</organism>
<name>A0ABT5G4R2_9ACTN</name>